<dbReference type="Pfam" id="PF01627">
    <property type="entry name" value="Hpt"/>
    <property type="match status" value="1"/>
</dbReference>
<dbReference type="GO" id="GO:0000160">
    <property type="term" value="P:phosphorelay signal transduction system"/>
    <property type="evidence" value="ECO:0007669"/>
    <property type="project" value="InterPro"/>
</dbReference>
<sequence>MGDDVIENSTDIDAEVFKQILDMDDGDEEKEFSRTIVFDFFSQAEEKIEEMKVNLQQKNLDGLSSLGHFLKGSSATLGFTKIKDACEAIQHLGNGLDEHGQRMVTDPKDSLDRIQKKVDVMEVDCKLLRKILRRYYSMDPF</sequence>
<evidence type="ECO:0000256" key="1">
    <source>
        <dbReference type="PROSITE-ProRule" id="PRU00110"/>
    </source>
</evidence>
<keyword evidence="1" id="KW-0597">Phosphoprotein</keyword>
<dbReference type="PANTHER" id="PTHR28242">
    <property type="entry name" value="PHOSPHORELAY INTERMEDIATE PROTEIN YPD1"/>
    <property type="match status" value="1"/>
</dbReference>
<dbReference type="GO" id="GO:0005737">
    <property type="term" value="C:cytoplasm"/>
    <property type="evidence" value="ECO:0007669"/>
    <property type="project" value="TreeGrafter"/>
</dbReference>
<dbReference type="PROSITE" id="PS50894">
    <property type="entry name" value="HPT"/>
    <property type="match status" value="1"/>
</dbReference>
<gene>
    <name evidence="3" type="ORF">L211DRAFT_778534</name>
</gene>
<dbReference type="EMBL" id="ML121530">
    <property type="protein sequence ID" value="RPB28039.1"/>
    <property type="molecule type" value="Genomic_DNA"/>
</dbReference>
<dbReference type="InterPro" id="IPR008207">
    <property type="entry name" value="Sig_transdc_His_kin_Hpt_dom"/>
</dbReference>
<dbReference type="AlphaFoldDB" id="A0A3N4M2D7"/>
<feature type="domain" description="HPt" evidence="2">
    <location>
        <begin position="29"/>
        <end position="128"/>
    </location>
</feature>
<reference evidence="3 4" key="1">
    <citation type="journal article" date="2018" name="Nat. Ecol. Evol.">
        <title>Pezizomycetes genomes reveal the molecular basis of ectomycorrhizal truffle lifestyle.</title>
        <authorList>
            <person name="Murat C."/>
            <person name="Payen T."/>
            <person name="Noel B."/>
            <person name="Kuo A."/>
            <person name="Morin E."/>
            <person name="Chen J."/>
            <person name="Kohler A."/>
            <person name="Krizsan K."/>
            <person name="Balestrini R."/>
            <person name="Da Silva C."/>
            <person name="Montanini B."/>
            <person name="Hainaut M."/>
            <person name="Levati E."/>
            <person name="Barry K.W."/>
            <person name="Belfiori B."/>
            <person name="Cichocki N."/>
            <person name="Clum A."/>
            <person name="Dockter R.B."/>
            <person name="Fauchery L."/>
            <person name="Guy J."/>
            <person name="Iotti M."/>
            <person name="Le Tacon F."/>
            <person name="Lindquist E.A."/>
            <person name="Lipzen A."/>
            <person name="Malagnac F."/>
            <person name="Mello A."/>
            <person name="Molinier V."/>
            <person name="Miyauchi S."/>
            <person name="Poulain J."/>
            <person name="Riccioni C."/>
            <person name="Rubini A."/>
            <person name="Sitrit Y."/>
            <person name="Splivallo R."/>
            <person name="Traeger S."/>
            <person name="Wang M."/>
            <person name="Zifcakova L."/>
            <person name="Wipf D."/>
            <person name="Zambonelli A."/>
            <person name="Paolocci F."/>
            <person name="Nowrousian M."/>
            <person name="Ottonello S."/>
            <person name="Baldrian P."/>
            <person name="Spatafora J.W."/>
            <person name="Henrissat B."/>
            <person name="Nagy L.G."/>
            <person name="Aury J.M."/>
            <person name="Wincker P."/>
            <person name="Grigoriev I.V."/>
            <person name="Bonfante P."/>
            <person name="Martin F.M."/>
        </authorList>
    </citation>
    <scope>NUCLEOTIDE SEQUENCE [LARGE SCALE GENOMIC DNA]</scope>
    <source>
        <strain evidence="3 4">ATCC MYA-4762</strain>
    </source>
</reference>
<proteinExistence type="predicted"/>
<dbReference type="STRING" id="1051890.A0A3N4M2D7"/>
<dbReference type="InParanoid" id="A0A3N4M2D7"/>
<dbReference type="GO" id="GO:0009927">
    <property type="term" value="F:histidine phosphotransfer kinase activity"/>
    <property type="evidence" value="ECO:0007669"/>
    <property type="project" value="InterPro"/>
</dbReference>
<keyword evidence="4" id="KW-1185">Reference proteome</keyword>
<dbReference type="OrthoDB" id="1673781at2759"/>
<dbReference type="FunCoup" id="A0A3N4M2D7">
    <property type="interactions" value="91"/>
</dbReference>
<accession>A0A3N4M2D7</accession>
<dbReference type="InterPro" id="IPR045871">
    <property type="entry name" value="AHP1-5/YPD1"/>
</dbReference>
<dbReference type="GO" id="GO:0043424">
    <property type="term" value="F:protein histidine kinase binding"/>
    <property type="evidence" value="ECO:0007669"/>
    <property type="project" value="InterPro"/>
</dbReference>
<evidence type="ECO:0000259" key="2">
    <source>
        <dbReference type="PROSITE" id="PS50894"/>
    </source>
</evidence>
<dbReference type="Proteomes" id="UP000267821">
    <property type="component" value="Unassembled WGS sequence"/>
</dbReference>
<protein>
    <submittedName>
        <fullName evidence="3">Histidine-phosphotransfer domain, HPT domain-containing protein</fullName>
    </submittedName>
</protein>
<dbReference type="Gene3D" id="1.20.120.160">
    <property type="entry name" value="HPT domain"/>
    <property type="match status" value="1"/>
</dbReference>
<organism evidence="3 4">
    <name type="scientific">Terfezia boudieri ATCC MYA-4762</name>
    <dbReference type="NCBI Taxonomy" id="1051890"/>
    <lineage>
        <taxon>Eukaryota</taxon>
        <taxon>Fungi</taxon>
        <taxon>Dikarya</taxon>
        <taxon>Ascomycota</taxon>
        <taxon>Pezizomycotina</taxon>
        <taxon>Pezizomycetes</taxon>
        <taxon>Pezizales</taxon>
        <taxon>Pezizaceae</taxon>
        <taxon>Terfezia</taxon>
    </lineage>
</organism>
<dbReference type="CDD" id="cd00088">
    <property type="entry name" value="HPT"/>
    <property type="match status" value="1"/>
</dbReference>
<feature type="modified residue" description="Phosphohistidine" evidence="1">
    <location>
        <position position="68"/>
    </location>
</feature>
<evidence type="ECO:0000313" key="3">
    <source>
        <dbReference type="EMBL" id="RPB28039.1"/>
    </source>
</evidence>
<dbReference type="PANTHER" id="PTHR28242:SF52">
    <property type="entry name" value="PHOSPHORELAY INTERMEDIATE PROTEIN YPD1"/>
    <property type="match status" value="1"/>
</dbReference>
<dbReference type="InterPro" id="IPR036641">
    <property type="entry name" value="HPT_dom_sf"/>
</dbReference>
<dbReference type="SUPFAM" id="SSF47226">
    <property type="entry name" value="Histidine-containing phosphotransfer domain, HPT domain"/>
    <property type="match status" value="1"/>
</dbReference>
<dbReference type="SMART" id="SM00073">
    <property type="entry name" value="HPT"/>
    <property type="match status" value="1"/>
</dbReference>
<dbReference type="GO" id="GO:0005634">
    <property type="term" value="C:nucleus"/>
    <property type="evidence" value="ECO:0007669"/>
    <property type="project" value="TreeGrafter"/>
</dbReference>
<name>A0A3N4M2D7_9PEZI</name>
<evidence type="ECO:0000313" key="4">
    <source>
        <dbReference type="Proteomes" id="UP000267821"/>
    </source>
</evidence>